<evidence type="ECO:0000256" key="1">
    <source>
        <dbReference type="SAM" id="MobiDB-lite"/>
    </source>
</evidence>
<comment type="caution">
    <text evidence="2">The sequence shown here is derived from an EMBL/GenBank/DDBJ whole genome shotgun (WGS) entry which is preliminary data.</text>
</comment>
<protein>
    <submittedName>
        <fullName evidence="2">Uncharacterized protein</fullName>
    </submittedName>
</protein>
<feature type="compositionally biased region" description="Polar residues" evidence="1">
    <location>
        <begin position="522"/>
        <end position="547"/>
    </location>
</feature>
<dbReference type="AlphaFoldDB" id="A0A9Q0L6K7"/>
<dbReference type="EMBL" id="JAPDFW010000146">
    <property type="protein sequence ID" value="KAJ5066345.1"/>
    <property type="molecule type" value="Genomic_DNA"/>
</dbReference>
<gene>
    <name evidence="2" type="ORF">M0811_13724</name>
</gene>
<feature type="region of interest" description="Disordered" evidence="1">
    <location>
        <begin position="507"/>
        <end position="547"/>
    </location>
</feature>
<accession>A0A9Q0L6K7</accession>
<feature type="region of interest" description="Disordered" evidence="1">
    <location>
        <begin position="446"/>
        <end position="472"/>
    </location>
</feature>
<evidence type="ECO:0000313" key="2">
    <source>
        <dbReference type="EMBL" id="KAJ5066345.1"/>
    </source>
</evidence>
<organism evidence="2 3">
    <name type="scientific">Anaeramoeba ignava</name>
    <name type="common">Anaerobic marine amoeba</name>
    <dbReference type="NCBI Taxonomy" id="1746090"/>
    <lineage>
        <taxon>Eukaryota</taxon>
        <taxon>Metamonada</taxon>
        <taxon>Anaeramoebidae</taxon>
        <taxon>Anaeramoeba</taxon>
    </lineage>
</organism>
<dbReference type="Proteomes" id="UP001149090">
    <property type="component" value="Unassembled WGS sequence"/>
</dbReference>
<reference evidence="2" key="1">
    <citation type="submission" date="2022-10" db="EMBL/GenBank/DDBJ databases">
        <title>Novel sulphate-reducing endosymbionts in the free-living metamonad Anaeramoeba.</title>
        <authorList>
            <person name="Jerlstrom-Hultqvist J."/>
            <person name="Cepicka I."/>
            <person name="Gallot-Lavallee L."/>
            <person name="Salas-Leiva D."/>
            <person name="Curtis B.A."/>
            <person name="Zahonova K."/>
            <person name="Pipaliya S."/>
            <person name="Dacks J."/>
            <person name="Roger A.J."/>
        </authorList>
    </citation>
    <scope>NUCLEOTIDE SEQUENCE</scope>
    <source>
        <strain evidence="2">BMAN</strain>
    </source>
</reference>
<name>A0A9Q0L6K7_ANAIG</name>
<proteinExistence type="predicted"/>
<evidence type="ECO:0000313" key="3">
    <source>
        <dbReference type="Proteomes" id="UP001149090"/>
    </source>
</evidence>
<feature type="compositionally biased region" description="Basic and acidic residues" evidence="1">
    <location>
        <begin position="510"/>
        <end position="521"/>
    </location>
</feature>
<sequence length="803" mass="95073">METNFGSLFRNRKQINFQKFQTHYFSKILENSGFEKHNPKGLEIQNLWKKSIEIKDVQTHNEWFHNFAQLFLQNYQDWKPKENEISNKFDFEQFSQAIQNDEAHPTRLIFETLRNLVFYLLHLKKSQANITNEIYQTKNNDKIEILSLEMLVILSNSRFNRAILFKYGLFDILVELGLVVYAKAFNLAKKLSLKQNLESNSRDVDNTNIDVNVDDDFDIYIYICSSINRILCFFLMNDYQFEKHVPQNIEHGNNDKINVIDREEDEEINLYDISITGKPYLSWISELFITDLLFLFTDLFNEFEQKIKRTEILSQTHISLLNLLLFTFSHGLISKELTTQASNLVISQLRPPSIVYENLNENQNQIKNQNSKYLGFEKRMIILQLLREIIVNIPDSEIAVCKNPKLYYLSDLILWVAYTFPQDWVYETINENEISLDNLNEESFNLSNPKKDYSPPSSLPKPPPLSSIQRSKTNPKINLRDFSKYLSNPFLHRLFINLSEICLHKSQKSTTDHEKKPHESRSNTISDQENQNKLQSPRIARSTSKTIKQSQNKIKYKIIEACLNIWDTRPSKKSELDPKIRLFFTFISPELQFFILELLLKVGAFDIRNILTKKTVWNILFSQAFWHSPQFENVHLSKSHSECFQSKKIFFQKFVYNTASRKDKPNLSECTCLIEMFEKYQDDLQIKHEVLDLLMKILISNPRRTKKSLVSLNFISKISAEIRRFHLIQRKYMKKDIKTSFPFDPKVFHKIRYELFDSFCVLFSIDDIRKQALGDDTTPIMLRDLLLENQTKRLFKSFHIVFY</sequence>
<keyword evidence="3" id="KW-1185">Reference proteome</keyword>